<evidence type="ECO:0000256" key="1">
    <source>
        <dbReference type="SAM" id="MobiDB-lite"/>
    </source>
</evidence>
<feature type="domain" description="Integrase catalytic" evidence="2">
    <location>
        <begin position="208"/>
        <end position="320"/>
    </location>
</feature>
<feature type="region of interest" description="Disordered" evidence="1">
    <location>
        <begin position="55"/>
        <end position="86"/>
    </location>
</feature>
<sequence length="322" mass="36022">MPLGLFRPISPPPFRGVVSVTGPISFKGSLRGLNVLTSGGDGRWNKPIQKSFIPGAGVQTDARARRGTKRQPPLPPQLPGLGGPRINGRRAGIERRAWPSGHFYVGHLASVQHGELVLYGQRIEVPAAHRRRTRARLHDSHRGVAATKRRAQQTVFCQALRVRLGRLFLGRREVVPGDRRQTLRVACGRPLRGRYYRQHTIRLFCRCFLDVGVPLRLRTDGGPQFTSTDFRNFMERWGVYYAVSSPHYPQSNGHAEAAVKSVKHLILKTAPSGNIDREDFDRGLLELRNTPNFTGRSPAMTLDGHPLRSCVPAHPESFSEEF</sequence>
<dbReference type="PANTHER" id="PTHR37984:SF7">
    <property type="entry name" value="INTEGRASE CATALYTIC DOMAIN-CONTAINING PROTEIN"/>
    <property type="match status" value="1"/>
</dbReference>
<dbReference type="EMBL" id="JACEEZ010005203">
    <property type="protein sequence ID" value="KAG0725797.1"/>
    <property type="molecule type" value="Genomic_DNA"/>
</dbReference>
<evidence type="ECO:0000313" key="4">
    <source>
        <dbReference type="Proteomes" id="UP000770661"/>
    </source>
</evidence>
<accession>A0A8J4YEL9</accession>
<evidence type="ECO:0000259" key="2">
    <source>
        <dbReference type="PROSITE" id="PS50994"/>
    </source>
</evidence>
<name>A0A8J4YEL9_CHIOP</name>
<dbReference type="InterPro" id="IPR036397">
    <property type="entry name" value="RNaseH_sf"/>
</dbReference>
<dbReference type="InterPro" id="IPR001584">
    <property type="entry name" value="Integrase_cat-core"/>
</dbReference>
<dbReference type="PANTHER" id="PTHR37984">
    <property type="entry name" value="PROTEIN CBG26694"/>
    <property type="match status" value="1"/>
</dbReference>
<comment type="caution">
    <text evidence="3">The sequence shown here is derived from an EMBL/GenBank/DDBJ whole genome shotgun (WGS) entry which is preliminary data.</text>
</comment>
<dbReference type="GO" id="GO:0003676">
    <property type="term" value="F:nucleic acid binding"/>
    <property type="evidence" value="ECO:0007669"/>
    <property type="project" value="InterPro"/>
</dbReference>
<keyword evidence="4" id="KW-1185">Reference proteome</keyword>
<dbReference type="AlphaFoldDB" id="A0A8J4YEL9"/>
<dbReference type="PROSITE" id="PS50994">
    <property type="entry name" value="INTEGRASE"/>
    <property type="match status" value="1"/>
</dbReference>
<dbReference type="InterPro" id="IPR012337">
    <property type="entry name" value="RNaseH-like_sf"/>
</dbReference>
<proteinExistence type="predicted"/>
<dbReference type="GO" id="GO:0015074">
    <property type="term" value="P:DNA integration"/>
    <property type="evidence" value="ECO:0007669"/>
    <property type="project" value="InterPro"/>
</dbReference>
<organism evidence="3 4">
    <name type="scientific">Chionoecetes opilio</name>
    <name type="common">Atlantic snow crab</name>
    <name type="synonym">Cancer opilio</name>
    <dbReference type="NCBI Taxonomy" id="41210"/>
    <lineage>
        <taxon>Eukaryota</taxon>
        <taxon>Metazoa</taxon>
        <taxon>Ecdysozoa</taxon>
        <taxon>Arthropoda</taxon>
        <taxon>Crustacea</taxon>
        <taxon>Multicrustacea</taxon>
        <taxon>Malacostraca</taxon>
        <taxon>Eumalacostraca</taxon>
        <taxon>Eucarida</taxon>
        <taxon>Decapoda</taxon>
        <taxon>Pleocyemata</taxon>
        <taxon>Brachyura</taxon>
        <taxon>Eubrachyura</taxon>
        <taxon>Majoidea</taxon>
        <taxon>Majidae</taxon>
        <taxon>Chionoecetes</taxon>
    </lineage>
</organism>
<dbReference type="InterPro" id="IPR050951">
    <property type="entry name" value="Retrovirus_Pol_polyprotein"/>
</dbReference>
<dbReference type="SUPFAM" id="SSF53098">
    <property type="entry name" value="Ribonuclease H-like"/>
    <property type="match status" value="1"/>
</dbReference>
<dbReference type="OrthoDB" id="2286242at2759"/>
<protein>
    <recommendedName>
        <fullName evidence="2">Integrase catalytic domain-containing protein</fullName>
    </recommendedName>
</protein>
<dbReference type="Gene3D" id="3.30.420.10">
    <property type="entry name" value="Ribonuclease H-like superfamily/Ribonuclease H"/>
    <property type="match status" value="1"/>
</dbReference>
<reference evidence="3" key="1">
    <citation type="submission" date="2020-07" db="EMBL/GenBank/DDBJ databases">
        <title>The High-quality genome of the commercially important snow crab, Chionoecetes opilio.</title>
        <authorList>
            <person name="Jeong J.-H."/>
            <person name="Ryu S."/>
        </authorList>
    </citation>
    <scope>NUCLEOTIDE SEQUENCE</scope>
    <source>
        <strain evidence="3">MADBK_172401_WGS</strain>
        <tissue evidence="3">Digestive gland</tissue>
    </source>
</reference>
<dbReference type="Proteomes" id="UP000770661">
    <property type="component" value="Unassembled WGS sequence"/>
</dbReference>
<gene>
    <name evidence="3" type="ORF">GWK47_004545</name>
</gene>
<evidence type="ECO:0000313" key="3">
    <source>
        <dbReference type="EMBL" id="KAG0725797.1"/>
    </source>
</evidence>